<evidence type="ECO:0000256" key="4">
    <source>
        <dbReference type="ARBA" id="ARBA00024746"/>
    </source>
</evidence>
<evidence type="ECO:0000256" key="2">
    <source>
        <dbReference type="ARBA" id="ARBA00016013"/>
    </source>
</evidence>
<reference evidence="7 8" key="1">
    <citation type="submission" date="2016-10" db="EMBL/GenBank/DDBJ databases">
        <authorList>
            <person name="de Groot N.N."/>
        </authorList>
    </citation>
    <scope>NUCLEOTIDE SEQUENCE [LARGE SCALE GENOMIC DNA]</scope>
    <source>
        <strain evidence="7 8">DSM 29619</strain>
    </source>
</reference>
<dbReference type="Pfam" id="PF03963">
    <property type="entry name" value="FlgD"/>
    <property type="match status" value="1"/>
</dbReference>
<dbReference type="GO" id="GO:0044781">
    <property type="term" value="P:bacterial-type flagellum organization"/>
    <property type="evidence" value="ECO:0007669"/>
    <property type="project" value="UniProtKB-UniRule"/>
</dbReference>
<keyword evidence="8" id="KW-1185">Reference proteome</keyword>
<evidence type="ECO:0000313" key="7">
    <source>
        <dbReference type="EMBL" id="SFC17798.1"/>
    </source>
</evidence>
<proteinExistence type="inferred from homology"/>
<evidence type="ECO:0000256" key="1">
    <source>
        <dbReference type="ARBA" id="ARBA00010577"/>
    </source>
</evidence>
<evidence type="ECO:0000256" key="5">
    <source>
        <dbReference type="RuleBase" id="RU362076"/>
    </source>
</evidence>
<dbReference type="NCBIfam" id="NF009453">
    <property type="entry name" value="PRK12813.1"/>
    <property type="match status" value="1"/>
</dbReference>
<gene>
    <name evidence="7" type="ORF">SAMN05421762_0082</name>
</gene>
<dbReference type="EMBL" id="FOLX01000001">
    <property type="protein sequence ID" value="SFC17798.1"/>
    <property type="molecule type" value="Genomic_DNA"/>
</dbReference>
<evidence type="ECO:0000259" key="6">
    <source>
        <dbReference type="Pfam" id="PF13860"/>
    </source>
</evidence>
<evidence type="ECO:0000256" key="3">
    <source>
        <dbReference type="ARBA" id="ARBA00022795"/>
    </source>
</evidence>
<dbReference type="InterPro" id="IPR025965">
    <property type="entry name" value="FlgD/Vpr_Ig-like"/>
</dbReference>
<keyword evidence="7" id="KW-0966">Cell projection</keyword>
<comment type="similarity">
    <text evidence="1 5">Belongs to the FlgD family.</text>
</comment>
<dbReference type="OrthoDB" id="9785233at2"/>
<accession>A0A1I1H6W5</accession>
<dbReference type="AlphaFoldDB" id="A0A1I1H6W5"/>
<keyword evidence="3 5" id="KW-1005">Bacterial flagellum biogenesis</keyword>
<dbReference type="RefSeq" id="WP_093448772.1">
    <property type="nucleotide sequence ID" value="NZ_FNZG01000002.1"/>
</dbReference>
<dbReference type="InterPro" id="IPR005648">
    <property type="entry name" value="FlgD"/>
</dbReference>
<name>A0A1I1H6W5_9RHOB</name>
<feature type="domain" description="FlgD/Vpr Ig-like" evidence="6">
    <location>
        <begin position="102"/>
        <end position="168"/>
    </location>
</feature>
<dbReference type="Pfam" id="PF13860">
    <property type="entry name" value="FlgD_ig"/>
    <property type="match status" value="1"/>
</dbReference>
<dbReference type="STRING" id="517719.SAMN05421762_0082"/>
<sequence>MEVTSNTSTSTQASTAAPKAVISSDFETFLKMLSTQLQNQDPLNPVDSADYAVQLATFSSVEQQVLTNNHLEALANRIALSGMSDLAGWVGMEAQSLSAAYFDGDPITLLPDPPAAADRAVLVVKDASGAVVLRQDLPLTEGPFEWDGRTATGGTAGQGTYSFLLESSAEGEVLKTEPVPSYSQVIEARRDGDDTLLVLKGGLIVNAQGVTGLRQAQ</sequence>
<comment type="function">
    <text evidence="4 5">Required for flagellar hook formation. May act as a scaffolding protein.</text>
</comment>
<protein>
    <recommendedName>
        <fullName evidence="2 5">Basal-body rod modification protein FlgD</fullName>
    </recommendedName>
</protein>
<dbReference type="Proteomes" id="UP000231644">
    <property type="component" value="Unassembled WGS sequence"/>
</dbReference>
<keyword evidence="7" id="KW-0282">Flagellum</keyword>
<keyword evidence="7" id="KW-0969">Cilium</keyword>
<evidence type="ECO:0000313" key="8">
    <source>
        <dbReference type="Proteomes" id="UP000231644"/>
    </source>
</evidence>
<organism evidence="7 8">
    <name type="scientific">Pseudooceanicola nitratireducens</name>
    <dbReference type="NCBI Taxonomy" id="517719"/>
    <lineage>
        <taxon>Bacteria</taxon>
        <taxon>Pseudomonadati</taxon>
        <taxon>Pseudomonadota</taxon>
        <taxon>Alphaproteobacteria</taxon>
        <taxon>Rhodobacterales</taxon>
        <taxon>Paracoccaceae</taxon>
        <taxon>Pseudooceanicola</taxon>
    </lineage>
</organism>